<name>A0A2N8ZIK2_9VIBR</name>
<dbReference type="Gene3D" id="1.10.10.10">
    <property type="entry name" value="Winged helix-like DNA-binding domain superfamily/Winged helix DNA-binding domain"/>
    <property type="match status" value="1"/>
</dbReference>
<dbReference type="InterPro" id="IPR036388">
    <property type="entry name" value="WH-like_DNA-bd_sf"/>
</dbReference>
<keyword evidence="2" id="KW-0032">Aminotransferase</keyword>
<dbReference type="SUPFAM" id="SSF46785">
    <property type="entry name" value="Winged helix' DNA-binding domain"/>
    <property type="match status" value="1"/>
</dbReference>
<proteinExistence type="inferred from homology"/>
<dbReference type="Pfam" id="PF00155">
    <property type="entry name" value="Aminotran_1_2"/>
    <property type="match status" value="1"/>
</dbReference>
<dbReference type="Proteomes" id="UP000235828">
    <property type="component" value="Chromosome B"/>
</dbReference>
<dbReference type="InterPro" id="IPR000524">
    <property type="entry name" value="Tscrpt_reg_HTH_GntR"/>
</dbReference>
<evidence type="ECO:0000256" key="1">
    <source>
        <dbReference type="ARBA" id="ARBA00005384"/>
    </source>
</evidence>
<dbReference type="PROSITE" id="PS50949">
    <property type="entry name" value="HTH_GNTR"/>
    <property type="match status" value="1"/>
</dbReference>
<dbReference type="Pfam" id="PF00392">
    <property type="entry name" value="GntR"/>
    <property type="match status" value="1"/>
</dbReference>
<dbReference type="SMART" id="SM00345">
    <property type="entry name" value="HTH_GNTR"/>
    <property type="match status" value="1"/>
</dbReference>
<keyword evidence="3" id="KW-0808">Transferase</keyword>
<reference evidence="9 10" key="1">
    <citation type="submission" date="2017-10" db="EMBL/GenBank/DDBJ databases">
        <authorList>
            <person name="Banno H."/>
            <person name="Chua N.-H."/>
        </authorList>
    </citation>
    <scope>NUCLEOTIDE SEQUENCE [LARGE SCALE GENOMIC DNA]</scope>
    <source>
        <strain evidence="9">Vibrio tapetis CECT4600</strain>
    </source>
</reference>
<dbReference type="InterPro" id="IPR015421">
    <property type="entry name" value="PyrdxlP-dep_Trfase_major"/>
</dbReference>
<dbReference type="InterPro" id="IPR015424">
    <property type="entry name" value="PyrdxlP-dep_Trfase"/>
</dbReference>
<dbReference type="SUPFAM" id="SSF53383">
    <property type="entry name" value="PLP-dependent transferases"/>
    <property type="match status" value="1"/>
</dbReference>
<evidence type="ECO:0000256" key="5">
    <source>
        <dbReference type="ARBA" id="ARBA00023015"/>
    </source>
</evidence>
<evidence type="ECO:0000256" key="4">
    <source>
        <dbReference type="ARBA" id="ARBA00022898"/>
    </source>
</evidence>
<keyword evidence="6 9" id="KW-0238">DNA-binding</keyword>
<evidence type="ECO:0000256" key="6">
    <source>
        <dbReference type="ARBA" id="ARBA00023125"/>
    </source>
</evidence>
<evidence type="ECO:0000256" key="7">
    <source>
        <dbReference type="ARBA" id="ARBA00023163"/>
    </source>
</evidence>
<dbReference type="GO" id="GO:0030170">
    <property type="term" value="F:pyridoxal phosphate binding"/>
    <property type="evidence" value="ECO:0007669"/>
    <property type="project" value="InterPro"/>
</dbReference>
<keyword evidence="5" id="KW-0805">Transcription regulation</keyword>
<dbReference type="InterPro" id="IPR004839">
    <property type="entry name" value="Aminotransferase_I/II_large"/>
</dbReference>
<keyword evidence="7" id="KW-0804">Transcription</keyword>
<gene>
    <name evidence="9" type="primary">ydcR</name>
    <name evidence="9" type="ORF">VTAP4600_B0110</name>
</gene>
<dbReference type="InterPro" id="IPR036390">
    <property type="entry name" value="WH_DNA-bd_sf"/>
</dbReference>
<dbReference type="EMBL" id="LT960612">
    <property type="protein sequence ID" value="SON51721.1"/>
    <property type="molecule type" value="Genomic_DNA"/>
</dbReference>
<dbReference type="AlphaFoldDB" id="A0A2N8ZIK2"/>
<organism evidence="9 10">
    <name type="scientific">Vibrio tapetis subsp. tapetis</name>
    <dbReference type="NCBI Taxonomy" id="1671868"/>
    <lineage>
        <taxon>Bacteria</taxon>
        <taxon>Pseudomonadati</taxon>
        <taxon>Pseudomonadota</taxon>
        <taxon>Gammaproteobacteria</taxon>
        <taxon>Vibrionales</taxon>
        <taxon>Vibrionaceae</taxon>
        <taxon>Vibrio</taxon>
    </lineage>
</organism>
<feature type="domain" description="HTH gntR-type" evidence="8">
    <location>
        <begin position="12"/>
        <end position="80"/>
    </location>
</feature>
<dbReference type="PANTHER" id="PTHR46577:SF2">
    <property type="entry name" value="TRANSCRIPTIONAL REGULATORY PROTEIN"/>
    <property type="match status" value="1"/>
</dbReference>
<dbReference type="GO" id="GO:0008483">
    <property type="term" value="F:transaminase activity"/>
    <property type="evidence" value="ECO:0007669"/>
    <property type="project" value="UniProtKB-KW"/>
</dbReference>
<dbReference type="KEGG" id="vta:B0110"/>
<dbReference type="CDD" id="cd00609">
    <property type="entry name" value="AAT_like"/>
    <property type="match status" value="1"/>
</dbReference>
<keyword evidence="10" id="KW-1185">Reference proteome</keyword>
<evidence type="ECO:0000256" key="3">
    <source>
        <dbReference type="ARBA" id="ARBA00022679"/>
    </source>
</evidence>
<comment type="similarity">
    <text evidence="1">In the C-terminal section; belongs to the class-I pyridoxal-phosphate-dependent aminotransferase family.</text>
</comment>
<keyword evidence="4" id="KW-0663">Pyridoxal phosphate</keyword>
<evidence type="ECO:0000313" key="10">
    <source>
        <dbReference type="Proteomes" id="UP000235828"/>
    </source>
</evidence>
<evidence type="ECO:0000313" key="9">
    <source>
        <dbReference type="EMBL" id="SON51721.1"/>
    </source>
</evidence>
<dbReference type="InterPro" id="IPR015422">
    <property type="entry name" value="PyrdxlP-dep_Trfase_small"/>
</dbReference>
<dbReference type="FunFam" id="3.40.640.10:FF:000023">
    <property type="entry name" value="Transcriptional regulator, GntR family"/>
    <property type="match status" value="1"/>
</dbReference>
<dbReference type="PANTHER" id="PTHR46577">
    <property type="entry name" value="HTH-TYPE TRANSCRIPTIONAL REGULATORY PROTEIN GABR"/>
    <property type="match status" value="1"/>
</dbReference>
<dbReference type="GO" id="GO:0003700">
    <property type="term" value="F:DNA-binding transcription factor activity"/>
    <property type="evidence" value="ECO:0007669"/>
    <property type="project" value="InterPro"/>
</dbReference>
<dbReference type="CDD" id="cd07377">
    <property type="entry name" value="WHTH_GntR"/>
    <property type="match status" value="1"/>
</dbReference>
<sequence length="487" mass="53964">MSGQGTVEGIAMTRYELLAKDLKRQIIQKVWRSGDKIPSVRMSCKSTGYSISTVLQSYQLLESQGWVVAKPQSGYFVAPQIEDLIASHSEPVSTSIVPAQVSDVNINDLLFDVLKKNQQPDVIPLGSAFPDPSLFPQQALARNLASASRNMPGNSAILNMPPGSDSLRRSIAQRYAQQGLSVSPDHIVITSGAMEALSLSLQAVTEPGDLVAIESPAFYGALQAIERLNLKAVEITTHPTKGVDLSALEEALTELPIKACWLMTNFQNPLGYCMSEPNKQTLVEILNKHGVAMIEDDVYAELYFDAEKPKPAKTYDQHNNVLLCGSFSKCLSPGFRLGWVVAGDRSEAIQRLQLMSTLSTSVPIQLGISHYLQYGAYDAHLRKLRRKLEQRKNQMHEAIKAYFPASVRITDPGGGYFFWLEFDREFDCSVFYEQALNEQVAIAPGTLFSSQKSHTRHIRINYSYSCEGKILEAIKRLAQLAQKMSVL</sequence>
<dbReference type="GO" id="GO:0003677">
    <property type="term" value="F:DNA binding"/>
    <property type="evidence" value="ECO:0007669"/>
    <property type="project" value="UniProtKB-KW"/>
</dbReference>
<dbReference type="InterPro" id="IPR051446">
    <property type="entry name" value="HTH_trans_reg/aminotransferase"/>
</dbReference>
<dbReference type="Gene3D" id="3.40.640.10">
    <property type="entry name" value="Type I PLP-dependent aspartate aminotransferase-like (Major domain)"/>
    <property type="match status" value="1"/>
</dbReference>
<protein>
    <submittedName>
        <fullName evidence="9">Putative DNA-binding transcriptional regulator fused with a domain with PLP-binding motif</fullName>
    </submittedName>
</protein>
<dbReference type="Gene3D" id="3.90.1150.10">
    <property type="entry name" value="Aspartate Aminotransferase, domain 1"/>
    <property type="match status" value="1"/>
</dbReference>
<evidence type="ECO:0000256" key="2">
    <source>
        <dbReference type="ARBA" id="ARBA00022576"/>
    </source>
</evidence>
<evidence type="ECO:0000259" key="8">
    <source>
        <dbReference type="PROSITE" id="PS50949"/>
    </source>
</evidence>
<accession>A0A2N8ZIK2</accession>